<name>A0A9P4U8J7_9PLEO</name>
<dbReference type="Proteomes" id="UP000799764">
    <property type="component" value="Unassembled WGS sequence"/>
</dbReference>
<gene>
    <name evidence="1" type="ORF">P171DRAFT_489898</name>
</gene>
<dbReference type="AlphaFoldDB" id="A0A9P4U8J7"/>
<evidence type="ECO:0000313" key="1">
    <source>
        <dbReference type="EMBL" id="KAF2440122.1"/>
    </source>
</evidence>
<accession>A0A9P4U8J7</accession>
<protein>
    <submittedName>
        <fullName evidence="1">Uncharacterized protein</fullName>
    </submittedName>
</protein>
<dbReference type="EMBL" id="MU001508">
    <property type="protein sequence ID" value="KAF2440122.1"/>
    <property type="molecule type" value="Genomic_DNA"/>
</dbReference>
<comment type="caution">
    <text evidence="1">The sequence shown here is derived from an EMBL/GenBank/DDBJ whole genome shotgun (WGS) entry which is preliminary data.</text>
</comment>
<dbReference type="OrthoDB" id="4620575at2759"/>
<evidence type="ECO:0000313" key="2">
    <source>
        <dbReference type="Proteomes" id="UP000799764"/>
    </source>
</evidence>
<reference evidence="1" key="1">
    <citation type="journal article" date="2020" name="Stud. Mycol.">
        <title>101 Dothideomycetes genomes: a test case for predicting lifestyles and emergence of pathogens.</title>
        <authorList>
            <person name="Haridas S."/>
            <person name="Albert R."/>
            <person name="Binder M."/>
            <person name="Bloem J."/>
            <person name="Labutti K."/>
            <person name="Salamov A."/>
            <person name="Andreopoulos B."/>
            <person name="Baker S."/>
            <person name="Barry K."/>
            <person name="Bills G."/>
            <person name="Bluhm B."/>
            <person name="Cannon C."/>
            <person name="Castanera R."/>
            <person name="Culley D."/>
            <person name="Daum C."/>
            <person name="Ezra D."/>
            <person name="Gonzalez J."/>
            <person name="Henrissat B."/>
            <person name="Kuo A."/>
            <person name="Liang C."/>
            <person name="Lipzen A."/>
            <person name="Lutzoni F."/>
            <person name="Magnuson J."/>
            <person name="Mondo S."/>
            <person name="Nolan M."/>
            <person name="Ohm R."/>
            <person name="Pangilinan J."/>
            <person name="Park H.-J."/>
            <person name="Ramirez L."/>
            <person name="Alfaro M."/>
            <person name="Sun H."/>
            <person name="Tritt A."/>
            <person name="Yoshinaga Y."/>
            <person name="Zwiers L.-H."/>
            <person name="Turgeon B."/>
            <person name="Goodwin S."/>
            <person name="Spatafora J."/>
            <person name="Crous P."/>
            <person name="Grigoriev I."/>
        </authorList>
    </citation>
    <scope>NUCLEOTIDE SEQUENCE</scope>
    <source>
        <strain evidence="1">CBS 690.94</strain>
    </source>
</reference>
<sequence length="64" mass="7383">MKIAVIKARYDVQPQVEAYLASVFGRGNAIVKYTRGHFQCTLPRGLYQAEIDSMRETVEFSHYE</sequence>
<proteinExistence type="predicted"/>
<organism evidence="1 2">
    <name type="scientific">Karstenula rhodostoma CBS 690.94</name>
    <dbReference type="NCBI Taxonomy" id="1392251"/>
    <lineage>
        <taxon>Eukaryota</taxon>
        <taxon>Fungi</taxon>
        <taxon>Dikarya</taxon>
        <taxon>Ascomycota</taxon>
        <taxon>Pezizomycotina</taxon>
        <taxon>Dothideomycetes</taxon>
        <taxon>Pleosporomycetidae</taxon>
        <taxon>Pleosporales</taxon>
        <taxon>Massarineae</taxon>
        <taxon>Didymosphaeriaceae</taxon>
        <taxon>Karstenula</taxon>
    </lineage>
</organism>
<keyword evidence="2" id="KW-1185">Reference proteome</keyword>